<dbReference type="GO" id="GO:0015074">
    <property type="term" value="P:DNA integration"/>
    <property type="evidence" value="ECO:0007669"/>
    <property type="project" value="InterPro"/>
</dbReference>
<dbReference type="RefSeq" id="WP_222847170.1">
    <property type="nucleotide sequence ID" value="NZ_CAAHFG010000001.1"/>
</dbReference>
<dbReference type="InterPro" id="IPR012337">
    <property type="entry name" value="RNaseH-like_sf"/>
</dbReference>
<evidence type="ECO:0000313" key="3">
    <source>
        <dbReference type="Proteomes" id="UP000366872"/>
    </source>
</evidence>
<accession>A0A6C2U2E8</accession>
<dbReference type="SUPFAM" id="SSF53098">
    <property type="entry name" value="Ribonuclease H-like"/>
    <property type="match status" value="1"/>
</dbReference>
<protein>
    <recommendedName>
        <fullName evidence="1">Integrase catalytic domain-containing protein</fullName>
    </recommendedName>
</protein>
<dbReference type="Pfam" id="PF13683">
    <property type="entry name" value="rve_3"/>
    <property type="match status" value="1"/>
</dbReference>
<dbReference type="InterPro" id="IPR001584">
    <property type="entry name" value="Integrase_cat-core"/>
</dbReference>
<dbReference type="InterPro" id="IPR036397">
    <property type="entry name" value="RNaseH_sf"/>
</dbReference>
<dbReference type="EMBL" id="CAAHFG010000001">
    <property type="protein sequence ID" value="VGO14047.1"/>
    <property type="molecule type" value="Genomic_DNA"/>
</dbReference>
<dbReference type="GO" id="GO:0003676">
    <property type="term" value="F:nucleic acid binding"/>
    <property type="evidence" value="ECO:0007669"/>
    <property type="project" value="InterPro"/>
</dbReference>
<proteinExistence type="predicted"/>
<evidence type="ECO:0000313" key="2">
    <source>
        <dbReference type="EMBL" id="VGO14047.1"/>
    </source>
</evidence>
<dbReference type="AlphaFoldDB" id="A0A6C2U2E8"/>
<dbReference type="Gene3D" id="3.30.420.10">
    <property type="entry name" value="Ribonuclease H-like superfamily/Ribonuclease H"/>
    <property type="match status" value="1"/>
</dbReference>
<name>A0A6C2U2E8_PONDE</name>
<sequence length="177" mass="20651">MSLPTIHPCDEWVLQQARNATMWLDDIGVKATGLIRDRDTKFTTRFDVIWKSEGAKVHKTPVRSPMANSFAECYIGKIKSEYLNLFYCFSLDHLDYINREWLKYYHNQRPHQGIDINNNVLDVDFKPTDQGEVKREQRLAESFRGTTATLRSSLNTIIRKSPLPVQTERRIHRALIA</sequence>
<gene>
    <name evidence="2" type="ORF">PDESU_02604</name>
</gene>
<feature type="domain" description="Integrase catalytic" evidence="1">
    <location>
        <begin position="54"/>
        <end position="114"/>
    </location>
</feature>
<organism evidence="2 3">
    <name type="scientific">Pontiella desulfatans</name>
    <dbReference type="NCBI Taxonomy" id="2750659"/>
    <lineage>
        <taxon>Bacteria</taxon>
        <taxon>Pseudomonadati</taxon>
        <taxon>Kiritimatiellota</taxon>
        <taxon>Kiritimatiellia</taxon>
        <taxon>Kiritimatiellales</taxon>
        <taxon>Pontiellaceae</taxon>
        <taxon>Pontiella</taxon>
    </lineage>
</organism>
<reference evidence="2 3" key="1">
    <citation type="submission" date="2019-04" db="EMBL/GenBank/DDBJ databases">
        <authorList>
            <person name="Van Vliet M D."/>
        </authorList>
    </citation>
    <scope>NUCLEOTIDE SEQUENCE [LARGE SCALE GENOMIC DNA]</scope>
    <source>
        <strain evidence="2 3">F1</strain>
    </source>
</reference>
<evidence type="ECO:0000259" key="1">
    <source>
        <dbReference type="Pfam" id="PF13683"/>
    </source>
</evidence>
<dbReference type="Proteomes" id="UP000366872">
    <property type="component" value="Unassembled WGS sequence"/>
</dbReference>
<keyword evidence="3" id="KW-1185">Reference proteome</keyword>